<keyword evidence="1" id="KW-0378">Hydrolase</keyword>
<dbReference type="EMBL" id="KN839870">
    <property type="protein sequence ID" value="KIJ60628.1"/>
    <property type="molecule type" value="Genomic_DNA"/>
</dbReference>
<dbReference type="AlphaFoldDB" id="A0A0C9W3B0"/>
<dbReference type="GO" id="GO:0016787">
    <property type="term" value="F:hydrolase activity"/>
    <property type="evidence" value="ECO:0007669"/>
    <property type="project" value="UniProtKB-KW"/>
</dbReference>
<gene>
    <name evidence="4" type="ORF">HYDPIDRAFT_32051</name>
</gene>
<evidence type="ECO:0000256" key="2">
    <source>
        <dbReference type="SAM" id="MobiDB-lite"/>
    </source>
</evidence>
<dbReference type="Proteomes" id="UP000053820">
    <property type="component" value="Unassembled WGS sequence"/>
</dbReference>
<feature type="region of interest" description="Disordered" evidence="2">
    <location>
        <begin position="341"/>
        <end position="386"/>
    </location>
</feature>
<dbReference type="HOGENOM" id="CLU_029795_0_0_1"/>
<dbReference type="InterPro" id="IPR012462">
    <property type="entry name" value="UFSP1/2_DUB_cat"/>
</dbReference>
<evidence type="ECO:0000313" key="4">
    <source>
        <dbReference type="EMBL" id="KIJ60628.1"/>
    </source>
</evidence>
<dbReference type="Pfam" id="PF07910">
    <property type="entry name" value="Peptidase_C78"/>
    <property type="match status" value="1"/>
</dbReference>
<feature type="domain" description="UFSP1/2/DUB catalytic" evidence="3">
    <location>
        <begin position="123"/>
        <end position="329"/>
    </location>
</feature>
<organism evidence="4 5">
    <name type="scientific">Hydnomerulius pinastri MD-312</name>
    <dbReference type="NCBI Taxonomy" id="994086"/>
    <lineage>
        <taxon>Eukaryota</taxon>
        <taxon>Fungi</taxon>
        <taxon>Dikarya</taxon>
        <taxon>Basidiomycota</taxon>
        <taxon>Agaricomycotina</taxon>
        <taxon>Agaricomycetes</taxon>
        <taxon>Agaricomycetidae</taxon>
        <taxon>Boletales</taxon>
        <taxon>Boletales incertae sedis</taxon>
        <taxon>Leucogyrophana</taxon>
    </lineage>
</organism>
<keyword evidence="5" id="KW-1185">Reference proteome</keyword>
<dbReference type="Gene3D" id="3.90.70.130">
    <property type="match status" value="1"/>
</dbReference>
<name>A0A0C9W3B0_9AGAM</name>
<accession>A0A0C9W3B0</accession>
<sequence length="459" mass="50908">MSDDEIQIIHTISANASRDGNNDICQLCSQNLDGLSVAERQAHYSAHRSGQPIKSQSKRRVSKPVTPSSNKPRPVGPMKFNKKEEDEFWYPAQSKAPPENYSPGLLTILKHALNKSHIRGHTQRAVLCYERTPHIRREWFDASWGCGHHSTNSYRNFLMACAALMDQPTQSLYFPNLDDPTPPGVRNLQQWIESAWQQGYDEIGAKELKRTLVGTTKEIGTGELYVAFTSRRIPSILVDFDLTKGVSGFEKVTTWVVNHFSDSSKKRGSINDVLLGASPVVATDKMPIIMQYEGHSITIVGYELSKSGSVNLLVFDPSMKIRKQVRQAALAGPHSITWASPSSPLHNALHPKASGLLGKSKRRDRSASPVANKRPRPNNESDDDVVNITESEDEGAKGPSQLGAGTYILCPDKLVKGFRLDTSKIRKKKLIQLLYFPMGDPLSDQEQGDRKVVGSVVGR</sequence>
<dbReference type="OrthoDB" id="288987at2759"/>
<protein>
    <recommendedName>
        <fullName evidence="3">UFSP1/2/DUB catalytic domain-containing protein</fullName>
    </recommendedName>
</protein>
<reference evidence="4 5" key="1">
    <citation type="submission" date="2014-04" db="EMBL/GenBank/DDBJ databases">
        <title>Evolutionary Origins and Diversification of the Mycorrhizal Mutualists.</title>
        <authorList>
            <consortium name="DOE Joint Genome Institute"/>
            <consortium name="Mycorrhizal Genomics Consortium"/>
            <person name="Kohler A."/>
            <person name="Kuo A."/>
            <person name="Nagy L.G."/>
            <person name="Floudas D."/>
            <person name="Copeland A."/>
            <person name="Barry K.W."/>
            <person name="Cichocki N."/>
            <person name="Veneault-Fourrey C."/>
            <person name="LaButti K."/>
            <person name="Lindquist E.A."/>
            <person name="Lipzen A."/>
            <person name="Lundell T."/>
            <person name="Morin E."/>
            <person name="Murat C."/>
            <person name="Riley R."/>
            <person name="Ohm R."/>
            <person name="Sun H."/>
            <person name="Tunlid A."/>
            <person name="Henrissat B."/>
            <person name="Grigoriev I.V."/>
            <person name="Hibbett D.S."/>
            <person name="Martin F."/>
        </authorList>
    </citation>
    <scope>NUCLEOTIDE SEQUENCE [LARGE SCALE GENOMIC DNA]</scope>
    <source>
        <strain evidence="4 5">MD-312</strain>
    </source>
</reference>
<evidence type="ECO:0000313" key="5">
    <source>
        <dbReference type="Proteomes" id="UP000053820"/>
    </source>
</evidence>
<proteinExistence type="predicted"/>
<evidence type="ECO:0000259" key="3">
    <source>
        <dbReference type="Pfam" id="PF07910"/>
    </source>
</evidence>
<feature type="region of interest" description="Disordered" evidence="2">
    <location>
        <begin position="42"/>
        <end position="80"/>
    </location>
</feature>
<evidence type="ECO:0000256" key="1">
    <source>
        <dbReference type="ARBA" id="ARBA00022801"/>
    </source>
</evidence>